<name>A0A813N8V7_ADIRI</name>
<evidence type="ECO:0000256" key="6">
    <source>
        <dbReference type="ARBA" id="ARBA00023136"/>
    </source>
</evidence>
<dbReference type="PROSITE" id="PS00191">
    <property type="entry name" value="CYTOCHROME_B5_1"/>
    <property type="match status" value="1"/>
</dbReference>
<evidence type="ECO:0000259" key="9">
    <source>
        <dbReference type="PROSITE" id="PS50255"/>
    </source>
</evidence>
<gene>
    <name evidence="10" type="ORF">EDS130_LOCUS1462</name>
    <name evidence="11" type="ORF">XAT740_LOCUS2139</name>
</gene>
<comment type="caution">
    <text evidence="10">The sequence shown here is derived from an EMBL/GenBank/DDBJ whole genome shotgun (WGS) entry which is preliminary data.</text>
</comment>
<dbReference type="PRINTS" id="PR00363">
    <property type="entry name" value="CYTOCHROMEB5"/>
</dbReference>
<dbReference type="PROSITE" id="PS50255">
    <property type="entry name" value="CYTOCHROME_B5_2"/>
    <property type="match status" value="1"/>
</dbReference>
<evidence type="ECO:0000256" key="5">
    <source>
        <dbReference type="ARBA" id="ARBA00023004"/>
    </source>
</evidence>
<dbReference type="InterPro" id="IPR050668">
    <property type="entry name" value="Cytochrome_b5"/>
</dbReference>
<evidence type="ECO:0000256" key="3">
    <source>
        <dbReference type="ARBA" id="ARBA00022692"/>
    </source>
</evidence>
<organism evidence="10 13">
    <name type="scientific">Adineta ricciae</name>
    <name type="common">Rotifer</name>
    <dbReference type="NCBI Taxonomy" id="249248"/>
    <lineage>
        <taxon>Eukaryota</taxon>
        <taxon>Metazoa</taxon>
        <taxon>Spiralia</taxon>
        <taxon>Gnathifera</taxon>
        <taxon>Rotifera</taxon>
        <taxon>Eurotatoria</taxon>
        <taxon>Bdelloidea</taxon>
        <taxon>Adinetida</taxon>
        <taxon>Adinetidae</taxon>
        <taxon>Adineta</taxon>
    </lineage>
</organism>
<sequence>MDLFSALNNIQNHFFNFKVVQLPKRKQFTLKEVSAHCTENDCWMVIKDLVYDVTEFMREHPGGSDIMLEYAGTDATMAFADKPHSLDAWIILEKYIIGELVPEERMFDNKASS</sequence>
<evidence type="ECO:0000313" key="11">
    <source>
        <dbReference type="EMBL" id="CAF0784254.1"/>
    </source>
</evidence>
<dbReference type="FunFam" id="3.10.120.10:FF:000002">
    <property type="entry name" value="Cytochrome b5 type B"/>
    <property type="match status" value="1"/>
</dbReference>
<proteinExistence type="inferred from homology"/>
<evidence type="ECO:0000256" key="2">
    <source>
        <dbReference type="ARBA" id="ARBA00022617"/>
    </source>
</evidence>
<reference evidence="10" key="1">
    <citation type="submission" date="2021-02" db="EMBL/GenBank/DDBJ databases">
        <authorList>
            <person name="Nowell W R."/>
        </authorList>
    </citation>
    <scope>NUCLEOTIDE SEQUENCE</scope>
</reference>
<dbReference type="AlphaFoldDB" id="A0A813N8V7"/>
<comment type="similarity">
    <text evidence="7 8">Belongs to the cytochrome b5 family.</text>
</comment>
<evidence type="ECO:0000313" key="12">
    <source>
        <dbReference type="Proteomes" id="UP000663828"/>
    </source>
</evidence>
<dbReference type="InterPro" id="IPR036400">
    <property type="entry name" value="Cyt_B5-like_heme/steroid_sf"/>
</dbReference>
<dbReference type="InterPro" id="IPR018506">
    <property type="entry name" value="Cyt_B5_heme-BS"/>
</dbReference>
<evidence type="ECO:0000256" key="1">
    <source>
        <dbReference type="ARBA" id="ARBA00004370"/>
    </source>
</evidence>
<keyword evidence="2 8" id="KW-0349">Heme</keyword>
<keyword evidence="12" id="KW-1185">Reference proteome</keyword>
<evidence type="ECO:0000313" key="13">
    <source>
        <dbReference type="Proteomes" id="UP000663852"/>
    </source>
</evidence>
<accession>A0A813N8V7</accession>
<keyword evidence="3" id="KW-0812">Transmembrane</keyword>
<keyword evidence="6" id="KW-0472">Membrane</keyword>
<dbReference type="OrthoDB" id="260519at2759"/>
<dbReference type="InterPro" id="IPR001199">
    <property type="entry name" value="Cyt_B5-like_heme/steroid-bd"/>
</dbReference>
<keyword evidence="4 8" id="KW-0479">Metal-binding</keyword>
<dbReference type="EMBL" id="CAJNOR010000071">
    <property type="protein sequence ID" value="CAF0784254.1"/>
    <property type="molecule type" value="Genomic_DNA"/>
</dbReference>
<dbReference type="SUPFAM" id="SSF55856">
    <property type="entry name" value="Cytochrome b5-like heme/steroid binding domain"/>
    <property type="match status" value="1"/>
</dbReference>
<evidence type="ECO:0000256" key="4">
    <source>
        <dbReference type="ARBA" id="ARBA00022723"/>
    </source>
</evidence>
<dbReference type="EMBL" id="CAJNOJ010000003">
    <property type="protein sequence ID" value="CAF0736407.1"/>
    <property type="molecule type" value="Genomic_DNA"/>
</dbReference>
<evidence type="ECO:0000256" key="7">
    <source>
        <dbReference type="ARBA" id="ARBA00038168"/>
    </source>
</evidence>
<dbReference type="SMART" id="SM01117">
    <property type="entry name" value="Cyt-b5"/>
    <property type="match status" value="1"/>
</dbReference>
<keyword evidence="5 8" id="KW-0408">Iron</keyword>
<evidence type="ECO:0000256" key="8">
    <source>
        <dbReference type="RuleBase" id="RU362121"/>
    </source>
</evidence>
<dbReference type="Proteomes" id="UP000663828">
    <property type="component" value="Unassembled WGS sequence"/>
</dbReference>
<protein>
    <recommendedName>
        <fullName evidence="9">Cytochrome b5 heme-binding domain-containing protein</fullName>
    </recommendedName>
</protein>
<feature type="domain" description="Cytochrome b5 heme-binding" evidence="9">
    <location>
        <begin position="25"/>
        <end position="101"/>
    </location>
</feature>
<dbReference type="GO" id="GO:0016020">
    <property type="term" value="C:membrane"/>
    <property type="evidence" value="ECO:0007669"/>
    <property type="project" value="UniProtKB-SubCell"/>
</dbReference>
<evidence type="ECO:0000313" key="10">
    <source>
        <dbReference type="EMBL" id="CAF0736407.1"/>
    </source>
</evidence>
<dbReference type="Pfam" id="PF00173">
    <property type="entry name" value="Cyt-b5"/>
    <property type="match status" value="1"/>
</dbReference>
<dbReference type="GO" id="GO:0046872">
    <property type="term" value="F:metal ion binding"/>
    <property type="evidence" value="ECO:0007669"/>
    <property type="project" value="UniProtKB-UniRule"/>
</dbReference>
<dbReference type="Proteomes" id="UP000663852">
    <property type="component" value="Unassembled WGS sequence"/>
</dbReference>
<dbReference type="PANTHER" id="PTHR19359">
    <property type="entry name" value="CYTOCHROME B5"/>
    <property type="match status" value="1"/>
</dbReference>
<dbReference type="GO" id="GO:0020037">
    <property type="term" value="F:heme binding"/>
    <property type="evidence" value="ECO:0007669"/>
    <property type="project" value="UniProtKB-UniRule"/>
</dbReference>
<comment type="subcellular location">
    <subcellularLocation>
        <location evidence="1">Membrane</location>
    </subcellularLocation>
</comment>
<dbReference type="Gene3D" id="3.10.120.10">
    <property type="entry name" value="Cytochrome b5-like heme/steroid binding domain"/>
    <property type="match status" value="1"/>
</dbReference>